<dbReference type="SUPFAM" id="SSF48371">
    <property type="entry name" value="ARM repeat"/>
    <property type="match status" value="3"/>
</dbReference>
<dbReference type="GO" id="GO:0006417">
    <property type="term" value="P:regulation of translation"/>
    <property type="evidence" value="ECO:0007669"/>
    <property type="project" value="UniProtKB-KW"/>
</dbReference>
<dbReference type="AlphaFoldDB" id="A0ABD0Y082"/>
<dbReference type="InterPro" id="IPR003307">
    <property type="entry name" value="W2_domain"/>
</dbReference>
<keyword evidence="5" id="KW-0648">Protein biosynthesis</keyword>
<dbReference type="Pfam" id="PF02847">
    <property type="entry name" value="MA3"/>
    <property type="match status" value="1"/>
</dbReference>
<sequence length="1228" mass="137664">MTITGYSSDGKASQRAKMKKNQKFKDLNRKGFEKEGSDMDAFTETALTTGEVKQQQTVQRAVSPPAQQQQQAAEPEPAVSVANSSVGATTPTVNSGSTATHVGPYVPPNRAAAAAAVTTTTVQSQPPPPSTTTLVDNHQEVAAVVAAPQPEENNEEEDEEPVEDEDQQQEETDAMVAAKNEENSKVSTGLTSDVIKTQIIERSTPAPSSAVQLKHEYKDDQWSPLNREGKKVYGRDLLIAIRSDPLSSKKPDINLDCEIFVKERDVSNNNNNTRKSSYNAGFGSLSMNMGGNSNFAPGFMRTSSSQRGGRDMTKRGSSHSGANRASSMKKGGLHMSSSLKDDIKLRETENAWKPTRMNPNNNAAQQSEEEAKTEALYKKVRGILNKLTPEKFGTLVSQVQALPIDSYERLNGVMDLVFEKAVDEPSFSKAYADMCRVIGRIQVLDNSAVANAPTEDGNASQPKQQFVHFRKLLINRCQSEFEKNKVAELDVEKRMAEIKATKDKDKRKELQLLFEEEERKIRVRSVGLVRFIGELYKLQMLTPNIMHNCVKQLISKIDEESLECLCKLLMTIGKDLEKQSQENQAHDRDWNNYFNKMAKLSVKREDSKVSSRVRFMLQDVIELREKRWVPRRNENNPKTIEQIQKEAERETLENAAILANAPRSRDNRDRDDRRRNQRGGGGQNEEGWQSVTSKFTRSYPFEVSKLQHMKNTEQESVLGSSNQFNRWGCGAGVKPTNKLFADNNTYAVLAQDERKPAPSLSLNRGPPNKITPSPSLEKERAFQGVKDVLDSGRNAKGSVSGGSGASGPPSRDHSRVRYQQQPQSRPGTEVSPPPPALQQPSTSTSMPAAPPTAPSAPAAELMPEDLLNRKTKNILEEYKTNRNIEEAIQCCKESFVGANMAEFAKTTLSLVLEQTTKARQNAADLLGQLVVRNLLQPQVIVKAFVYIFGTAEDLWIDLPFIWKYLAELLVPFFCLEVVTFADLKTMSELMQNPSYLATVLGELFRALVVEQGPIWIRTKWESSKVSFKDFMAEDKVESFFKEYNVQAIMSKDGGQVWPEHKMPLSEVEERLYKFLKSEHDRVFDQICDWLTANLGERTKERSFIRVLTHAVVKASIKNNVLVESTLQKHEKLIKRYIDNNQEDLELECLYAVQNLVVTKMEAPKGLLQSLFQSFYDNNTISYDAFLKWKNPGRTETAIEMDGKGTAVIMLSPFFVSLSEVDDGEEETS</sequence>
<reference evidence="9 10" key="1">
    <citation type="submission" date="2024-07" db="EMBL/GenBank/DDBJ databases">
        <title>Chromosome-level genome assembly of the water stick insect Ranatra chinensis (Heteroptera: Nepidae).</title>
        <authorList>
            <person name="Liu X."/>
        </authorList>
    </citation>
    <scope>NUCLEOTIDE SEQUENCE [LARGE SCALE GENOMIC DNA]</scope>
    <source>
        <strain evidence="9">Cailab_2021Rc</strain>
        <tissue evidence="9">Muscle</tissue>
    </source>
</reference>
<dbReference type="PROSITE" id="PS51363">
    <property type="entry name" value="W2"/>
    <property type="match status" value="1"/>
</dbReference>
<dbReference type="GO" id="GO:0003743">
    <property type="term" value="F:translation initiation factor activity"/>
    <property type="evidence" value="ECO:0007669"/>
    <property type="project" value="UniProtKB-KW"/>
</dbReference>
<organism evidence="9 10">
    <name type="scientific">Ranatra chinensis</name>
    <dbReference type="NCBI Taxonomy" id="642074"/>
    <lineage>
        <taxon>Eukaryota</taxon>
        <taxon>Metazoa</taxon>
        <taxon>Ecdysozoa</taxon>
        <taxon>Arthropoda</taxon>
        <taxon>Hexapoda</taxon>
        <taxon>Insecta</taxon>
        <taxon>Pterygota</taxon>
        <taxon>Neoptera</taxon>
        <taxon>Paraneoptera</taxon>
        <taxon>Hemiptera</taxon>
        <taxon>Heteroptera</taxon>
        <taxon>Panheteroptera</taxon>
        <taxon>Nepomorpha</taxon>
        <taxon>Nepidae</taxon>
        <taxon>Ranatrinae</taxon>
        <taxon>Ranatra</taxon>
    </lineage>
</organism>
<comment type="similarity">
    <text evidence="1">Belongs to the eukaryotic initiation factor 4G family.</text>
</comment>
<dbReference type="InterPro" id="IPR003890">
    <property type="entry name" value="MIF4G-like_typ-3"/>
</dbReference>
<dbReference type="Pfam" id="PF02854">
    <property type="entry name" value="MIF4G"/>
    <property type="match status" value="1"/>
</dbReference>
<dbReference type="PROSITE" id="PS51366">
    <property type="entry name" value="MI"/>
    <property type="match status" value="1"/>
</dbReference>
<evidence type="ECO:0000256" key="2">
    <source>
        <dbReference type="ARBA" id="ARBA00022540"/>
    </source>
</evidence>
<feature type="region of interest" description="Disordered" evidence="6">
    <location>
        <begin position="1"/>
        <end position="172"/>
    </location>
</feature>
<evidence type="ECO:0000313" key="10">
    <source>
        <dbReference type="Proteomes" id="UP001558652"/>
    </source>
</evidence>
<comment type="caution">
    <text evidence="9">The sequence shown here is derived from an EMBL/GenBank/DDBJ whole genome shotgun (WGS) entry which is preliminary data.</text>
</comment>
<dbReference type="EMBL" id="JBFDAA010000017">
    <property type="protein sequence ID" value="KAL1116881.1"/>
    <property type="molecule type" value="Genomic_DNA"/>
</dbReference>
<proteinExistence type="inferred from homology"/>
<feature type="compositionally biased region" description="Polar residues" evidence="6">
    <location>
        <begin position="81"/>
        <end position="100"/>
    </location>
</feature>
<dbReference type="SMART" id="SM00544">
    <property type="entry name" value="MA3"/>
    <property type="match status" value="1"/>
</dbReference>
<evidence type="ECO:0000259" key="8">
    <source>
        <dbReference type="PROSITE" id="PS51366"/>
    </source>
</evidence>
<dbReference type="SMART" id="SM00515">
    <property type="entry name" value="eIF5C"/>
    <property type="match status" value="1"/>
</dbReference>
<feature type="domain" description="MI" evidence="8">
    <location>
        <begin position="866"/>
        <end position="988"/>
    </location>
</feature>
<keyword evidence="3" id="KW-0597">Phosphoprotein</keyword>
<feature type="compositionally biased region" description="Polar residues" evidence="6">
    <location>
        <begin position="45"/>
        <end position="60"/>
    </location>
</feature>
<dbReference type="PANTHER" id="PTHR23253">
    <property type="entry name" value="EUKARYOTIC TRANSLATION INITIATION FACTOR 4 GAMMA"/>
    <property type="match status" value="1"/>
</dbReference>
<accession>A0ABD0Y082</accession>
<evidence type="ECO:0000256" key="3">
    <source>
        <dbReference type="ARBA" id="ARBA00022553"/>
    </source>
</evidence>
<feature type="compositionally biased region" description="Acidic residues" evidence="6">
    <location>
        <begin position="152"/>
        <end position="172"/>
    </location>
</feature>
<feature type="region of interest" description="Disordered" evidence="6">
    <location>
        <begin position="349"/>
        <end position="370"/>
    </location>
</feature>
<evidence type="ECO:0000256" key="4">
    <source>
        <dbReference type="ARBA" id="ARBA00022845"/>
    </source>
</evidence>
<evidence type="ECO:0000259" key="7">
    <source>
        <dbReference type="PROSITE" id="PS51363"/>
    </source>
</evidence>
<evidence type="ECO:0000256" key="1">
    <source>
        <dbReference type="ARBA" id="ARBA00005775"/>
    </source>
</evidence>
<name>A0ABD0Y082_9HEMI</name>
<feature type="region of interest" description="Disordered" evidence="6">
    <location>
        <begin position="756"/>
        <end position="777"/>
    </location>
</feature>
<dbReference type="InterPro" id="IPR016024">
    <property type="entry name" value="ARM-type_fold"/>
</dbReference>
<dbReference type="Gene3D" id="1.25.40.180">
    <property type="match status" value="3"/>
</dbReference>
<dbReference type="Proteomes" id="UP001558652">
    <property type="component" value="Unassembled WGS sequence"/>
</dbReference>
<feature type="region of interest" description="Disordered" evidence="6">
    <location>
        <begin position="652"/>
        <end position="692"/>
    </location>
</feature>
<keyword evidence="2" id="KW-0396">Initiation factor</keyword>
<feature type="region of interest" description="Disordered" evidence="6">
    <location>
        <begin position="791"/>
        <end position="864"/>
    </location>
</feature>
<feature type="compositionally biased region" description="Polar residues" evidence="6">
    <location>
        <begin position="1"/>
        <end position="11"/>
    </location>
</feature>
<dbReference type="CDD" id="cd11559">
    <property type="entry name" value="W2_eIF4G1_like"/>
    <property type="match status" value="1"/>
</dbReference>
<gene>
    <name evidence="9" type="ORF">AAG570_005350</name>
</gene>
<dbReference type="SMART" id="SM00543">
    <property type="entry name" value="MIF4G"/>
    <property type="match status" value="1"/>
</dbReference>
<keyword evidence="10" id="KW-1185">Reference proteome</keyword>
<feature type="compositionally biased region" description="Low complexity" evidence="6">
    <location>
        <begin position="64"/>
        <end position="78"/>
    </location>
</feature>
<evidence type="ECO:0000256" key="5">
    <source>
        <dbReference type="ARBA" id="ARBA00022917"/>
    </source>
</evidence>
<feature type="compositionally biased region" description="Low complexity" evidence="6">
    <location>
        <begin position="111"/>
        <end position="124"/>
    </location>
</feature>
<keyword evidence="4" id="KW-0810">Translation regulation</keyword>
<feature type="compositionally biased region" description="Low complexity" evidence="6">
    <location>
        <begin position="140"/>
        <end position="151"/>
    </location>
</feature>
<protein>
    <recommendedName>
        <fullName evidence="11">Eukaryotic translation initiation factor 4G</fullName>
    </recommendedName>
</protein>
<dbReference type="InterPro" id="IPR003891">
    <property type="entry name" value="Initiation_fac_eIF4g_MI"/>
</dbReference>
<feature type="compositionally biased region" description="Polar residues" evidence="6">
    <location>
        <begin position="357"/>
        <end position="366"/>
    </location>
</feature>
<feature type="region of interest" description="Disordered" evidence="6">
    <location>
        <begin position="302"/>
        <end position="336"/>
    </location>
</feature>
<feature type="domain" description="W2" evidence="7">
    <location>
        <begin position="1061"/>
        <end position="1227"/>
    </location>
</feature>
<evidence type="ECO:0000313" key="9">
    <source>
        <dbReference type="EMBL" id="KAL1116881.1"/>
    </source>
</evidence>
<dbReference type="PANTHER" id="PTHR23253:SF78">
    <property type="entry name" value="EUKARYOTIC TRANSLATION INITIATION FACTOR 4G1, ISOFORM B-RELATED"/>
    <property type="match status" value="1"/>
</dbReference>
<evidence type="ECO:0000256" key="6">
    <source>
        <dbReference type="SAM" id="MobiDB-lite"/>
    </source>
</evidence>
<evidence type="ECO:0008006" key="11">
    <source>
        <dbReference type="Google" id="ProtNLM"/>
    </source>
</evidence>
<feature type="compositionally biased region" description="Polar residues" evidence="6">
    <location>
        <begin position="817"/>
        <end position="826"/>
    </location>
</feature>
<dbReference type="FunFam" id="1.25.40.180:FF:000042">
    <property type="entry name" value="Eukaryotic translation initiation factor 4 gamma"/>
    <property type="match status" value="1"/>
</dbReference>
<dbReference type="Pfam" id="PF02020">
    <property type="entry name" value="W2"/>
    <property type="match status" value="1"/>
</dbReference>
<feature type="compositionally biased region" description="Basic and acidic residues" evidence="6">
    <location>
        <begin position="23"/>
        <end position="37"/>
    </location>
</feature>
<feature type="compositionally biased region" description="Basic and acidic residues" evidence="6">
    <location>
        <begin position="663"/>
        <end position="674"/>
    </location>
</feature>